<dbReference type="InterPro" id="IPR000086">
    <property type="entry name" value="NUDIX_hydrolase_dom"/>
</dbReference>
<accession>A0A917GRH9</accession>
<evidence type="ECO:0000256" key="6">
    <source>
        <dbReference type="ARBA" id="ARBA00023211"/>
    </source>
</evidence>
<dbReference type="PANTHER" id="PTHR12318:SF0">
    <property type="entry name" value="ACYL-COENZYME A DIPHOSPHATASE NUDT19"/>
    <property type="match status" value="1"/>
</dbReference>
<dbReference type="GO" id="GO:0016818">
    <property type="term" value="F:hydrolase activity, acting on acid anhydrides, in phosphorus-containing anhydrides"/>
    <property type="evidence" value="ECO:0007669"/>
    <property type="project" value="InterPro"/>
</dbReference>
<dbReference type="PANTHER" id="PTHR12318">
    <property type="entry name" value="TESTOSTERONE-REGULATED PROTEIN RP2"/>
    <property type="match status" value="1"/>
</dbReference>
<dbReference type="InterPro" id="IPR039121">
    <property type="entry name" value="NUDT19"/>
</dbReference>
<keyword evidence="5" id="KW-0460">Magnesium</keyword>
<dbReference type="InterPro" id="IPR015797">
    <property type="entry name" value="NUDIX_hydrolase-like_dom_sf"/>
</dbReference>
<dbReference type="GO" id="GO:0046872">
    <property type="term" value="F:metal ion binding"/>
    <property type="evidence" value="ECO:0007669"/>
    <property type="project" value="UniProtKB-KW"/>
</dbReference>
<comment type="caution">
    <text evidence="8">The sequence shown here is derived from an EMBL/GenBank/DDBJ whole genome shotgun (WGS) entry which is preliminary data.</text>
</comment>
<evidence type="ECO:0000256" key="4">
    <source>
        <dbReference type="ARBA" id="ARBA00022801"/>
    </source>
</evidence>
<proteinExistence type="predicted"/>
<dbReference type="Gene3D" id="3.90.79.10">
    <property type="entry name" value="Nucleoside Triphosphate Pyrophosphohydrolase"/>
    <property type="match status" value="2"/>
</dbReference>
<evidence type="ECO:0000256" key="1">
    <source>
        <dbReference type="ARBA" id="ARBA00001936"/>
    </source>
</evidence>
<dbReference type="Proteomes" id="UP000627715">
    <property type="component" value="Unassembled WGS sequence"/>
</dbReference>
<dbReference type="OrthoDB" id="9788263at2"/>
<reference evidence="8" key="1">
    <citation type="journal article" date="2014" name="Int. J. Syst. Evol. Microbiol.">
        <title>Complete genome sequence of Corynebacterium casei LMG S-19264T (=DSM 44701T), isolated from a smear-ripened cheese.</title>
        <authorList>
            <consortium name="US DOE Joint Genome Institute (JGI-PGF)"/>
            <person name="Walter F."/>
            <person name="Albersmeier A."/>
            <person name="Kalinowski J."/>
            <person name="Ruckert C."/>
        </authorList>
    </citation>
    <scope>NUCLEOTIDE SEQUENCE</scope>
    <source>
        <strain evidence="8">CGMCC 1.15425</strain>
    </source>
</reference>
<name>A0A917GRH9_9GAMM</name>
<gene>
    <name evidence="8" type="ORF">GCM10011403_09740</name>
</gene>
<evidence type="ECO:0000256" key="2">
    <source>
        <dbReference type="ARBA" id="ARBA00001946"/>
    </source>
</evidence>
<dbReference type="CDD" id="cd18870">
    <property type="entry name" value="NUDIX_AcylCoAdiphos_Nudt19"/>
    <property type="match status" value="1"/>
</dbReference>
<dbReference type="AlphaFoldDB" id="A0A917GRH9"/>
<reference evidence="8" key="2">
    <citation type="submission" date="2020-09" db="EMBL/GenBank/DDBJ databases">
        <authorList>
            <person name="Sun Q."/>
            <person name="Zhou Y."/>
        </authorList>
    </citation>
    <scope>NUCLEOTIDE SEQUENCE</scope>
    <source>
        <strain evidence="8">CGMCC 1.15425</strain>
    </source>
</reference>
<keyword evidence="6" id="KW-0464">Manganese</keyword>
<evidence type="ECO:0000313" key="9">
    <source>
        <dbReference type="Proteomes" id="UP000627715"/>
    </source>
</evidence>
<keyword evidence="9" id="KW-1185">Reference proteome</keyword>
<dbReference type="PROSITE" id="PS51462">
    <property type="entry name" value="NUDIX"/>
    <property type="match status" value="1"/>
</dbReference>
<dbReference type="SUPFAM" id="SSF55811">
    <property type="entry name" value="Nudix"/>
    <property type="match status" value="1"/>
</dbReference>
<keyword evidence="4 8" id="KW-0378">Hydrolase</keyword>
<evidence type="ECO:0000256" key="5">
    <source>
        <dbReference type="ARBA" id="ARBA00022842"/>
    </source>
</evidence>
<evidence type="ECO:0000256" key="3">
    <source>
        <dbReference type="ARBA" id="ARBA00022723"/>
    </source>
</evidence>
<dbReference type="EMBL" id="BMIY01000004">
    <property type="protein sequence ID" value="GGG54692.1"/>
    <property type="molecule type" value="Genomic_DNA"/>
</dbReference>
<evidence type="ECO:0000259" key="7">
    <source>
        <dbReference type="PROSITE" id="PS51462"/>
    </source>
</evidence>
<feature type="domain" description="Nudix hydrolase" evidence="7">
    <location>
        <begin position="1"/>
        <end position="167"/>
    </location>
</feature>
<protein>
    <submittedName>
        <fullName evidence="8">NUDIX hydrolase</fullName>
    </submittedName>
</protein>
<sequence>MNRAPANPASTNPAPASTVILVRQSPAGSGHLETLLLLRNKQIAFGGTWVFPGGCVEPDDYPQTRDSQELVDTDRAFLAAIHAATRETYEEAGLTLSPDALFSIAHWTTPAGFARRFATWFFLCPVHEQTEVRVDQQEILDHKWVRPTLALAEHDAGKLALTQPTRHTLETLQHYWSLDTLCTDLQARKIHVYPENCDHYRAVKLRRL</sequence>
<comment type="cofactor">
    <cofactor evidence="2">
        <name>Mg(2+)</name>
        <dbReference type="ChEBI" id="CHEBI:18420"/>
    </cofactor>
</comment>
<keyword evidence="3" id="KW-0479">Metal-binding</keyword>
<comment type="cofactor">
    <cofactor evidence="1">
        <name>Mn(2+)</name>
        <dbReference type="ChEBI" id="CHEBI:29035"/>
    </cofactor>
</comment>
<dbReference type="RefSeq" id="WP_068812199.1">
    <property type="nucleotide sequence ID" value="NZ_BMIY01000004.1"/>
</dbReference>
<evidence type="ECO:0000313" key="8">
    <source>
        <dbReference type="EMBL" id="GGG54692.1"/>
    </source>
</evidence>
<organism evidence="8 9">
    <name type="scientific">Pseudohongiella nitratireducens</name>
    <dbReference type="NCBI Taxonomy" id="1768907"/>
    <lineage>
        <taxon>Bacteria</taxon>
        <taxon>Pseudomonadati</taxon>
        <taxon>Pseudomonadota</taxon>
        <taxon>Gammaproteobacteria</taxon>
        <taxon>Pseudomonadales</taxon>
        <taxon>Pseudohongiellaceae</taxon>
        <taxon>Pseudohongiella</taxon>
    </lineage>
</organism>